<gene>
    <name evidence="1" type="ORF">D104_11550</name>
</gene>
<protein>
    <submittedName>
        <fullName evidence="1">Uncharacterized protein</fullName>
    </submittedName>
</protein>
<keyword evidence="2" id="KW-1185">Reference proteome</keyword>
<accession>W1RSG5</accession>
<sequence>MKDIFEAIESRIKSPVFGYFVLSMDSIHIYLD</sequence>
<proteinExistence type="predicted"/>
<dbReference type="Proteomes" id="UP000018857">
    <property type="component" value="Unassembled WGS sequence"/>
</dbReference>
<dbReference type="EMBL" id="AYOZ01000023">
    <property type="protein sequence ID" value="ETI59942.1"/>
    <property type="molecule type" value="Genomic_DNA"/>
</dbReference>
<name>W1RSG5_9GAMM</name>
<dbReference type="AlphaFoldDB" id="W1RSG5"/>
<organism evidence="1 2">
    <name type="scientific">Marinomonas profundimaris</name>
    <dbReference type="NCBI Taxonomy" id="1208321"/>
    <lineage>
        <taxon>Bacteria</taxon>
        <taxon>Pseudomonadati</taxon>
        <taxon>Pseudomonadota</taxon>
        <taxon>Gammaproteobacteria</taxon>
        <taxon>Oceanospirillales</taxon>
        <taxon>Oceanospirillaceae</taxon>
        <taxon>Marinomonas</taxon>
    </lineage>
</organism>
<evidence type="ECO:0000313" key="2">
    <source>
        <dbReference type="Proteomes" id="UP000018857"/>
    </source>
</evidence>
<comment type="caution">
    <text evidence="1">The sequence shown here is derived from an EMBL/GenBank/DDBJ whole genome shotgun (WGS) entry which is preliminary data.</text>
</comment>
<evidence type="ECO:0000313" key="1">
    <source>
        <dbReference type="EMBL" id="ETI59942.1"/>
    </source>
</evidence>
<reference evidence="1 2" key="1">
    <citation type="journal article" date="2014" name="Genome Announc.">
        <title>Draft Genome Sequence of Marinomonas sp. Strain D104, a Polycyclic Aromatic Hydrocarbon-Degrading Bacterium from the Deep-Sea Sediment of the Arctic Ocean.</title>
        <authorList>
            <person name="Dong C."/>
            <person name="Bai X."/>
            <person name="Lai Q."/>
            <person name="Xie Y."/>
            <person name="Chen X."/>
            <person name="Shao Z."/>
        </authorList>
    </citation>
    <scope>NUCLEOTIDE SEQUENCE [LARGE SCALE GENOMIC DNA]</scope>
    <source>
        <strain evidence="1 2">D104</strain>
    </source>
</reference>